<gene>
    <name evidence="7" type="primary">cas6</name>
    <name evidence="7" type="synonym">ST0034</name>
    <name evidence="7" type="ordered locus">STK_00340</name>
</gene>
<dbReference type="GO" id="GO:0016788">
    <property type="term" value="F:hydrolase activity, acting on ester bonds"/>
    <property type="evidence" value="ECO:0007669"/>
    <property type="project" value="InterPro"/>
</dbReference>
<dbReference type="OrthoDB" id="42729at2157"/>
<proteinExistence type="predicted"/>
<evidence type="ECO:0000256" key="1">
    <source>
        <dbReference type="ARBA" id="ARBA00022722"/>
    </source>
</evidence>
<dbReference type="Proteomes" id="UP000001015">
    <property type="component" value="Chromosome"/>
</dbReference>
<dbReference type="eggNOG" id="arCOG01439">
    <property type="taxonomic scope" value="Archaea"/>
</dbReference>
<keyword evidence="2" id="KW-0255">Endonuclease</keyword>
<keyword evidence="4" id="KW-0051">Antiviral defense</keyword>
<evidence type="ECO:0000259" key="6">
    <source>
        <dbReference type="Pfam" id="PF17952"/>
    </source>
</evidence>
<evidence type="ECO:0000256" key="3">
    <source>
        <dbReference type="ARBA" id="ARBA00022801"/>
    </source>
</evidence>
<dbReference type="PATRIC" id="fig|273063.9.peg.49"/>
<keyword evidence="8" id="KW-1185">Reference proteome</keyword>
<evidence type="ECO:0000313" key="8">
    <source>
        <dbReference type="Proteomes" id="UP000001015"/>
    </source>
</evidence>
<dbReference type="GO" id="GO:0051607">
    <property type="term" value="P:defense response to virus"/>
    <property type="evidence" value="ECO:0007669"/>
    <property type="project" value="UniProtKB-KW"/>
</dbReference>
<keyword evidence="1" id="KW-0540">Nuclease</keyword>
<dbReference type="STRING" id="273063.STK_00340"/>
<dbReference type="Gene3D" id="3.30.70.1900">
    <property type="match status" value="1"/>
</dbReference>
<dbReference type="InterPro" id="IPR010156">
    <property type="entry name" value="CRISPR-assoc_prot_Cas6"/>
</dbReference>
<dbReference type="Pfam" id="PF10040">
    <property type="entry name" value="CRISPR_Cas6"/>
    <property type="match status" value="1"/>
</dbReference>
<accession>Q977A9</accession>
<dbReference type="InterPro" id="IPR019267">
    <property type="entry name" value="CRISPR-assoc_Cas6_C"/>
</dbReference>
<organism evidence="7 8">
    <name type="scientific">Sulfurisphaera tokodaii (strain DSM 16993 / JCM 10545 / NBRC 100140 / 7)</name>
    <name type="common">Sulfolobus tokodaii</name>
    <dbReference type="NCBI Taxonomy" id="273063"/>
    <lineage>
        <taxon>Archaea</taxon>
        <taxon>Thermoproteota</taxon>
        <taxon>Thermoprotei</taxon>
        <taxon>Sulfolobales</taxon>
        <taxon>Sulfolobaceae</taxon>
        <taxon>Sulfurisphaera</taxon>
    </lineage>
</organism>
<dbReference type="NCBIfam" id="TIGR01877">
    <property type="entry name" value="cas_cas6"/>
    <property type="match status" value="1"/>
</dbReference>
<dbReference type="EMBL" id="BA000023">
    <property type="protein sequence ID" value="BAB64985.1"/>
    <property type="molecule type" value="Genomic_DNA"/>
</dbReference>
<dbReference type="GeneID" id="1457909"/>
<sequence>MIYLAIFKVSADRDTIIPPFSSKLSRSILAHISSSYAKVMESRQPFKPIRVTVLKDSKGFPLIAFNGRKTILRANEIYSFSFSTTSNDIANDLIRRDMIDIKIWNSTFTIELTSLKIVEEIEYIDSDFYRVNFITPTLLQPPKFGKMNRFLLFPYAHFFLLSIARHWNANMKTKIKLSSLKTLYYFKEIDHRIWPVTTIYDGHPIRGFWGWVLYKIEGERENIIRLLNYANYFGAGKSRSIGFGEIEALPTGFLA</sequence>
<feature type="domain" description="CRISPR-associated protein Cas6 C-terminal" evidence="5">
    <location>
        <begin position="131"/>
        <end position="246"/>
    </location>
</feature>
<keyword evidence="3" id="KW-0378">Hydrolase</keyword>
<protein>
    <submittedName>
        <fullName evidence="7">CRISPR-associated protein Cas6</fullName>
    </submittedName>
</protein>
<dbReference type="Gene3D" id="2.40.30.310">
    <property type="match status" value="1"/>
</dbReference>
<dbReference type="InterPro" id="IPR041165">
    <property type="entry name" value="Cas6_N_arch"/>
</dbReference>
<dbReference type="Pfam" id="PF17952">
    <property type="entry name" value="Cas6_N"/>
    <property type="match status" value="1"/>
</dbReference>
<evidence type="ECO:0000256" key="2">
    <source>
        <dbReference type="ARBA" id="ARBA00022759"/>
    </source>
</evidence>
<reference evidence="8" key="1">
    <citation type="journal article" date="2001" name="DNA Res.">
        <title>Complete genome sequence of an aerobic thermoacidophilic Crenarchaeon, Sulfolobus tokodaii strain7.</title>
        <authorList>
            <person name="Kawarabayasi Y."/>
            <person name="Hino Y."/>
            <person name="Horikawa H."/>
            <person name="Jin-no K."/>
            <person name="Takahashi M."/>
            <person name="Sekine M."/>
            <person name="Baba S."/>
            <person name="Ankai A."/>
            <person name="Kosugi H."/>
            <person name="Hosoyama A."/>
            <person name="Fukui S."/>
            <person name="Nagai Y."/>
            <person name="Nishijima K."/>
            <person name="Otsuka R."/>
            <person name="Nakazawa H."/>
            <person name="Takamiya M."/>
            <person name="Kato Y."/>
            <person name="Yoshizawa T."/>
            <person name="Tanaka T."/>
            <person name="Kudoh Y."/>
            <person name="Yamazaki J."/>
            <person name="Kushida N."/>
            <person name="Oguchi A."/>
            <person name="Aoki K."/>
            <person name="Masuda S."/>
            <person name="Yanagii M."/>
            <person name="Nishimura M."/>
            <person name="Yamagishi A."/>
            <person name="Oshima T."/>
            <person name="Kikuchi H."/>
        </authorList>
    </citation>
    <scope>NUCLEOTIDE SEQUENCE [LARGE SCALE GENOMIC DNA]</scope>
    <source>
        <strain evidence="8">DSM 16993 / JCM 10545 / NBRC 100140 / 7</strain>
    </source>
</reference>
<evidence type="ECO:0000256" key="4">
    <source>
        <dbReference type="ARBA" id="ARBA00023118"/>
    </source>
</evidence>
<dbReference type="RefSeq" id="WP_010977967.1">
    <property type="nucleotide sequence ID" value="NC_003106.2"/>
</dbReference>
<dbReference type="KEGG" id="sto:STK_00340"/>
<feature type="domain" description="Cas6 N-terminal" evidence="6">
    <location>
        <begin position="3"/>
        <end position="118"/>
    </location>
</feature>
<dbReference type="AlphaFoldDB" id="Q977A9"/>
<name>Q977A9_SULTO</name>
<evidence type="ECO:0000313" key="7">
    <source>
        <dbReference type="EMBL" id="BAB64985.1"/>
    </source>
</evidence>
<dbReference type="GO" id="GO:0004519">
    <property type="term" value="F:endonuclease activity"/>
    <property type="evidence" value="ECO:0007669"/>
    <property type="project" value="UniProtKB-KW"/>
</dbReference>
<evidence type="ECO:0000259" key="5">
    <source>
        <dbReference type="Pfam" id="PF10040"/>
    </source>
</evidence>